<keyword evidence="3" id="KW-1185">Reference proteome</keyword>
<feature type="region of interest" description="Disordered" evidence="1">
    <location>
        <begin position="1"/>
        <end position="71"/>
    </location>
</feature>
<dbReference type="Proteomes" id="UP000030744">
    <property type="component" value="Unassembled WGS sequence"/>
</dbReference>
<gene>
    <name evidence="2" type="ORF">EMH_0004910</name>
</gene>
<evidence type="ECO:0000313" key="2">
    <source>
        <dbReference type="EMBL" id="CDJ35589.1"/>
    </source>
</evidence>
<accession>U6KCA6</accession>
<dbReference type="GeneID" id="60403730"/>
<dbReference type="RefSeq" id="XP_037877878.1">
    <property type="nucleotide sequence ID" value="XM_038022024.1"/>
</dbReference>
<dbReference type="OrthoDB" id="5586401at2759"/>
<reference evidence="2" key="1">
    <citation type="submission" date="2013-10" db="EMBL/GenBank/DDBJ databases">
        <title>Genomic analysis of the causative agents of coccidiosis in chickens.</title>
        <authorList>
            <person name="Reid A.J."/>
            <person name="Blake D."/>
            <person name="Billington K."/>
            <person name="Browne H."/>
            <person name="Dunn M."/>
            <person name="Hung S."/>
            <person name="Kawahara F."/>
            <person name="Miranda-Saavedra D."/>
            <person name="Mourier T."/>
            <person name="Nagra H."/>
            <person name="Otto T.D."/>
            <person name="Rawlings N."/>
            <person name="Sanchez A."/>
            <person name="Sanders M."/>
            <person name="Subramaniam C."/>
            <person name="Tay Y."/>
            <person name="Dear P."/>
            <person name="Doerig C."/>
            <person name="Gruber A."/>
            <person name="Parkinson J."/>
            <person name="Shirley M."/>
            <person name="Wan K.L."/>
            <person name="Berriman M."/>
            <person name="Tomley F."/>
            <person name="Pain A."/>
        </authorList>
    </citation>
    <scope>NUCLEOTIDE SEQUENCE [LARGE SCALE GENOMIC DNA]</scope>
    <source>
        <strain evidence="2">Houghton</strain>
    </source>
</reference>
<name>U6KCA6_9EIME</name>
<protein>
    <submittedName>
        <fullName evidence="2">Uncharacterized protein</fullName>
    </submittedName>
</protein>
<dbReference type="AlphaFoldDB" id="U6KCA6"/>
<reference evidence="2" key="2">
    <citation type="submission" date="2013-10" db="EMBL/GenBank/DDBJ databases">
        <authorList>
            <person name="Aslett M."/>
        </authorList>
    </citation>
    <scope>NUCLEOTIDE SEQUENCE [LARGE SCALE GENOMIC DNA]</scope>
    <source>
        <strain evidence="2">Houghton</strain>
    </source>
</reference>
<dbReference type="VEuPathDB" id="ToxoDB:EMH_0004910"/>
<evidence type="ECO:0000256" key="1">
    <source>
        <dbReference type="SAM" id="MobiDB-lite"/>
    </source>
</evidence>
<organism evidence="2 3">
    <name type="scientific">Eimeria mitis</name>
    <dbReference type="NCBI Taxonomy" id="44415"/>
    <lineage>
        <taxon>Eukaryota</taxon>
        <taxon>Sar</taxon>
        <taxon>Alveolata</taxon>
        <taxon>Apicomplexa</taxon>
        <taxon>Conoidasida</taxon>
        <taxon>Coccidia</taxon>
        <taxon>Eucoccidiorida</taxon>
        <taxon>Eimeriorina</taxon>
        <taxon>Eimeriidae</taxon>
        <taxon>Eimeria</taxon>
    </lineage>
</organism>
<sequence length="147" mass="15180">MPSSPLDRPVLGPSSVPQGSYESAEATGRAPKAPHGSGGGPLAAPAAPKEQGEAISAARKNPHYGEDVDDKIVGTGCSDEYAKLQDCLDETDKRTALRVGDTCDPAGGRTFSALQSIAYGGRKGGEITREKAGCASRRCREAGKRPP</sequence>
<dbReference type="EMBL" id="HG731690">
    <property type="protein sequence ID" value="CDJ35589.1"/>
    <property type="molecule type" value="Genomic_DNA"/>
</dbReference>
<evidence type="ECO:0000313" key="3">
    <source>
        <dbReference type="Proteomes" id="UP000030744"/>
    </source>
</evidence>
<proteinExistence type="predicted"/>